<evidence type="ECO:0000313" key="2">
    <source>
        <dbReference type="Proteomes" id="UP000249819"/>
    </source>
</evidence>
<accession>A0A327VZ02</accession>
<dbReference type="CDD" id="cd02440">
    <property type="entry name" value="AdoMet_MTases"/>
    <property type="match status" value="1"/>
</dbReference>
<gene>
    <name evidence="1" type="ORF">CLV59_105141</name>
</gene>
<comment type="caution">
    <text evidence="1">The sequence shown here is derived from an EMBL/GenBank/DDBJ whole genome shotgun (WGS) entry which is preliminary data.</text>
</comment>
<keyword evidence="1" id="KW-0489">Methyltransferase</keyword>
<keyword evidence="1" id="KW-0808">Transferase</keyword>
<reference evidence="1 2" key="1">
    <citation type="submission" date="2018-06" db="EMBL/GenBank/DDBJ databases">
        <title>Genomic Encyclopedia of Archaeal and Bacterial Type Strains, Phase II (KMG-II): from individual species to whole genera.</title>
        <authorList>
            <person name="Goeker M."/>
        </authorList>
    </citation>
    <scope>NUCLEOTIDE SEQUENCE [LARGE SCALE GENOMIC DNA]</scope>
    <source>
        <strain evidence="1 2">DSM 29821</strain>
    </source>
</reference>
<dbReference type="SUPFAM" id="SSF53335">
    <property type="entry name" value="S-adenosyl-L-methionine-dependent methyltransferases"/>
    <property type="match status" value="1"/>
</dbReference>
<sequence length="171" mass="18892">MNLSEATSLITQSGLPGGTWADLGAGSGLFSAALAQLLPAGSTIYAIDRASPEKIVYPIPLGIQVITKQQDFEQDPLLLDELSGILMANSLHYVSNKEALLRQLATQMRPEAVFIFVEYETQQANPWVPYPIPFQELTRLLHRVGFAQSTYLGDRPSVYRSGKMYAAAYRR</sequence>
<dbReference type="Gene3D" id="3.40.50.150">
    <property type="entry name" value="Vaccinia Virus protein VP39"/>
    <property type="match status" value="1"/>
</dbReference>
<organism evidence="1 2">
    <name type="scientific">Chitinophaga dinghuensis</name>
    <dbReference type="NCBI Taxonomy" id="1539050"/>
    <lineage>
        <taxon>Bacteria</taxon>
        <taxon>Pseudomonadati</taxon>
        <taxon>Bacteroidota</taxon>
        <taxon>Chitinophagia</taxon>
        <taxon>Chitinophagales</taxon>
        <taxon>Chitinophagaceae</taxon>
        <taxon>Chitinophaga</taxon>
    </lineage>
</organism>
<dbReference type="GO" id="GO:0008168">
    <property type="term" value="F:methyltransferase activity"/>
    <property type="evidence" value="ECO:0007669"/>
    <property type="project" value="UniProtKB-KW"/>
</dbReference>
<dbReference type="InterPro" id="IPR029063">
    <property type="entry name" value="SAM-dependent_MTases_sf"/>
</dbReference>
<keyword evidence="2" id="KW-1185">Reference proteome</keyword>
<dbReference type="Pfam" id="PF13489">
    <property type="entry name" value="Methyltransf_23"/>
    <property type="match status" value="1"/>
</dbReference>
<dbReference type="EMBL" id="QLMA01000005">
    <property type="protein sequence ID" value="RAJ80034.1"/>
    <property type="molecule type" value="Genomic_DNA"/>
</dbReference>
<dbReference type="AlphaFoldDB" id="A0A327VZ02"/>
<name>A0A327VZ02_9BACT</name>
<dbReference type="Proteomes" id="UP000249819">
    <property type="component" value="Unassembled WGS sequence"/>
</dbReference>
<proteinExistence type="predicted"/>
<protein>
    <submittedName>
        <fullName evidence="1">Methyltransferase family protein</fullName>
    </submittedName>
</protein>
<evidence type="ECO:0000313" key="1">
    <source>
        <dbReference type="EMBL" id="RAJ80034.1"/>
    </source>
</evidence>
<dbReference type="GO" id="GO:0032259">
    <property type="term" value="P:methylation"/>
    <property type="evidence" value="ECO:0007669"/>
    <property type="project" value="UniProtKB-KW"/>
</dbReference>
<dbReference type="OrthoDB" id="9784101at2"/>
<dbReference type="RefSeq" id="WP_111593062.1">
    <property type="nucleotide sequence ID" value="NZ_QLMA01000005.1"/>
</dbReference>